<dbReference type="Gene3D" id="3.40.50.2000">
    <property type="entry name" value="Glycogen Phosphorylase B"/>
    <property type="match status" value="2"/>
</dbReference>
<dbReference type="Pfam" id="PF00534">
    <property type="entry name" value="Glycos_transf_1"/>
    <property type="match status" value="1"/>
</dbReference>
<keyword evidence="4" id="KW-1185">Reference proteome</keyword>
<proteinExistence type="predicted"/>
<dbReference type="Pfam" id="PF13439">
    <property type="entry name" value="Glyco_transf_4"/>
    <property type="match status" value="1"/>
</dbReference>
<comment type="caution">
    <text evidence="3">The sequence shown here is derived from an EMBL/GenBank/DDBJ whole genome shotgun (WGS) entry which is preliminary data.</text>
</comment>
<dbReference type="PANTHER" id="PTHR45947">
    <property type="entry name" value="SULFOQUINOVOSYL TRANSFERASE SQD2"/>
    <property type="match status" value="1"/>
</dbReference>
<dbReference type="GO" id="GO:0016757">
    <property type="term" value="F:glycosyltransferase activity"/>
    <property type="evidence" value="ECO:0007669"/>
    <property type="project" value="UniProtKB-KW"/>
</dbReference>
<dbReference type="SUPFAM" id="SSF53756">
    <property type="entry name" value="UDP-Glycosyltransferase/glycogen phosphorylase"/>
    <property type="match status" value="1"/>
</dbReference>
<dbReference type="InterPro" id="IPR028098">
    <property type="entry name" value="Glyco_trans_4-like_N"/>
</dbReference>
<evidence type="ECO:0000313" key="3">
    <source>
        <dbReference type="EMBL" id="MFC0213512.1"/>
    </source>
</evidence>
<dbReference type="PANTHER" id="PTHR45947:SF3">
    <property type="entry name" value="SULFOQUINOVOSYL TRANSFERASE SQD2"/>
    <property type="match status" value="1"/>
</dbReference>
<dbReference type="EC" id="2.4.-.-" evidence="3"/>
<protein>
    <submittedName>
        <fullName evidence="3">Glycosyltransferase</fullName>
        <ecNumber evidence="3">2.4.-.-</ecNumber>
    </submittedName>
</protein>
<evidence type="ECO:0000313" key="4">
    <source>
        <dbReference type="Proteomes" id="UP001589776"/>
    </source>
</evidence>
<feature type="domain" description="Glycosyltransferase subfamily 4-like N-terminal" evidence="2">
    <location>
        <begin position="12"/>
        <end position="169"/>
    </location>
</feature>
<dbReference type="EMBL" id="JBHLWN010000052">
    <property type="protein sequence ID" value="MFC0213512.1"/>
    <property type="molecule type" value="Genomic_DNA"/>
</dbReference>
<sequence length="351" mass="40508">MKILHISEYANGGISTYINSVVAHQHPEHDVYVLISDYNSQKKYDIPDEKIFTYPYKRHPKHFLSAILHIFRKIKEIKPDVVHIHSTYAGLFTRLIYFLVKKDVKIIYCPHGWSFLMDVSEKKRKIYAWVERVLSRKTDVIINISQYEYNQSLEYKIPADKSVVVYNGVPGEAQIQELDAIPSKDKINMLFVGRFDKQKGLDILLDVFSRNTFPNIQLYIIGGGVLGDVNVKFPDNVVHLGWIDNKFLDSYYAKCDVLIMPSRWEGFGLVAVEAMKNKKAVIASNRGALPEIVLHGKTGYIFDISKPEQLIEILRTLDKSKLTEMGLNGYEAYKEKFSAERMNKELLECYV</sequence>
<gene>
    <name evidence="3" type="ORF">ACFFK0_13770</name>
</gene>
<feature type="domain" description="Glycosyl transferase family 1" evidence="1">
    <location>
        <begin position="184"/>
        <end position="319"/>
    </location>
</feature>
<dbReference type="InterPro" id="IPR050194">
    <property type="entry name" value="Glycosyltransferase_grp1"/>
</dbReference>
<evidence type="ECO:0000259" key="2">
    <source>
        <dbReference type="Pfam" id="PF13439"/>
    </source>
</evidence>
<keyword evidence="3" id="KW-0328">Glycosyltransferase</keyword>
<reference evidence="3 4" key="1">
    <citation type="submission" date="2024-09" db="EMBL/GenBank/DDBJ databases">
        <authorList>
            <person name="Sun Q."/>
            <person name="Mori K."/>
        </authorList>
    </citation>
    <scope>NUCLEOTIDE SEQUENCE [LARGE SCALE GENOMIC DNA]</scope>
    <source>
        <strain evidence="3 4">CCM 7759</strain>
    </source>
</reference>
<accession>A0ABV6DLH9</accession>
<name>A0ABV6DLH9_9BACL</name>
<dbReference type="Proteomes" id="UP001589776">
    <property type="component" value="Unassembled WGS sequence"/>
</dbReference>
<organism evidence="3 4">
    <name type="scientific">Paenibacillus chartarius</name>
    <dbReference type="NCBI Taxonomy" id="747481"/>
    <lineage>
        <taxon>Bacteria</taxon>
        <taxon>Bacillati</taxon>
        <taxon>Bacillota</taxon>
        <taxon>Bacilli</taxon>
        <taxon>Bacillales</taxon>
        <taxon>Paenibacillaceae</taxon>
        <taxon>Paenibacillus</taxon>
    </lineage>
</organism>
<dbReference type="InterPro" id="IPR001296">
    <property type="entry name" value="Glyco_trans_1"/>
</dbReference>
<dbReference type="RefSeq" id="WP_377470854.1">
    <property type="nucleotide sequence ID" value="NZ_JBHLWN010000052.1"/>
</dbReference>
<evidence type="ECO:0000259" key="1">
    <source>
        <dbReference type="Pfam" id="PF00534"/>
    </source>
</evidence>
<keyword evidence="3" id="KW-0808">Transferase</keyword>